<dbReference type="EMBL" id="CP001324">
    <property type="protein sequence ID" value="ACO62196.1"/>
    <property type="molecule type" value="Genomic_DNA"/>
</dbReference>
<dbReference type="GO" id="GO:0006412">
    <property type="term" value="P:translation"/>
    <property type="evidence" value="ECO:0007669"/>
    <property type="project" value="UniProtKB-KW"/>
</dbReference>
<keyword evidence="9" id="KW-0694">RNA-binding</keyword>
<dbReference type="SUPFAM" id="SSF52540">
    <property type="entry name" value="P-loop containing nucleoside triphosphate hydrolases"/>
    <property type="match status" value="2"/>
</dbReference>
<dbReference type="PANTHER" id="PTHR42855:SF1">
    <property type="entry name" value="ABC TRANSPORTER DOMAIN-CONTAINING PROTEIN"/>
    <property type="match status" value="1"/>
</dbReference>
<evidence type="ECO:0000256" key="1">
    <source>
        <dbReference type="ARBA" id="ARBA00022490"/>
    </source>
</evidence>
<dbReference type="GO" id="GO:0016887">
    <property type="term" value="F:ATP hydrolysis activity"/>
    <property type="evidence" value="ECO:0007669"/>
    <property type="project" value="InterPro"/>
</dbReference>
<evidence type="ECO:0000256" key="7">
    <source>
        <dbReference type="ARBA" id="ARBA00022840"/>
    </source>
</evidence>
<dbReference type="GO" id="GO:0005524">
    <property type="term" value="F:ATP binding"/>
    <property type="evidence" value="ECO:0007669"/>
    <property type="project" value="UniProtKB-KW"/>
</dbReference>
<evidence type="ECO:0000313" key="13">
    <source>
        <dbReference type="Proteomes" id="UP000002009"/>
    </source>
</evidence>
<evidence type="ECO:0000313" key="12">
    <source>
        <dbReference type="EMBL" id="ACO62196.1"/>
    </source>
</evidence>
<dbReference type="RefSeq" id="XP_002500938.1">
    <property type="nucleotide sequence ID" value="XM_002500892.1"/>
</dbReference>
<dbReference type="InterPro" id="IPR051309">
    <property type="entry name" value="ABCF_ATPase"/>
</dbReference>
<evidence type="ECO:0000256" key="4">
    <source>
        <dbReference type="ARBA" id="ARBA00022737"/>
    </source>
</evidence>
<dbReference type="SMART" id="SM00382">
    <property type="entry name" value="AAA"/>
    <property type="match status" value="2"/>
</dbReference>
<dbReference type="Gene3D" id="3.40.50.300">
    <property type="entry name" value="P-loop containing nucleotide triphosphate hydrolases"/>
    <property type="match status" value="2"/>
</dbReference>
<dbReference type="InParanoid" id="C1E1N1"/>
<dbReference type="InterPro" id="IPR003439">
    <property type="entry name" value="ABC_transporter-like_ATP-bd"/>
</dbReference>
<keyword evidence="6" id="KW-0378">Hydrolase</keyword>
<dbReference type="STRING" id="296587.C1E1N1"/>
<accession>C1E1N1</accession>
<keyword evidence="10" id="KW-0648">Protein biosynthesis</keyword>
<dbReference type="Pfam" id="PF12848">
    <property type="entry name" value="ABC_tran_Xtn"/>
    <property type="match status" value="1"/>
</dbReference>
<dbReference type="InterPro" id="IPR017871">
    <property type="entry name" value="ABC_transporter-like_CS"/>
</dbReference>
<dbReference type="FunFam" id="3.40.50.300:FF:000183">
    <property type="entry name" value="ABC transporter ATP-binding protein yjjK"/>
    <property type="match status" value="1"/>
</dbReference>
<dbReference type="OrthoDB" id="6500128at2759"/>
<evidence type="ECO:0000256" key="6">
    <source>
        <dbReference type="ARBA" id="ARBA00022801"/>
    </source>
</evidence>
<dbReference type="Pfam" id="PF00005">
    <property type="entry name" value="ABC_tran"/>
    <property type="match status" value="2"/>
</dbReference>
<evidence type="ECO:0000256" key="3">
    <source>
        <dbReference type="ARBA" id="ARBA00022730"/>
    </source>
</evidence>
<dbReference type="Proteomes" id="UP000002009">
    <property type="component" value="Chromosome 3"/>
</dbReference>
<dbReference type="InterPro" id="IPR003593">
    <property type="entry name" value="AAA+_ATPase"/>
</dbReference>
<evidence type="ECO:0000259" key="11">
    <source>
        <dbReference type="PROSITE" id="PS50893"/>
    </source>
</evidence>
<dbReference type="GO" id="GO:0019843">
    <property type="term" value="F:rRNA binding"/>
    <property type="evidence" value="ECO:0007669"/>
    <property type="project" value="UniProtKB-KW"/>
</dbReference>
<evidence type="ECO:0000256" key="2">
    <source>
        <dbReference type="ARBA" id="ARBA00022555"/>
    </source>
</evidence>
<feature type="domain" description="ABC transporter" evidence="11">
    <location>
        <begin position="1"/>
        <end position="239"/>
    </location>
</feature>
<evidence type="ECO:0000256" key="10">
    <source>
        <dbReference type="ARBA" id="ARBA00022917"/>
    </source>
</evidence>
<dbReference type="PROSITE" id="PS00211">
    <property type="entry name" value="ABC_TRANSPORTER_1"/>
    <property type="match status" value="2"/>
</dbReference>
<keyword evidence="7 12" id="KW-0067">ATP-binding</keyword>
<dbReference type="OMA" id="HDRQFVN"/>
<dbReference type="KEGG" id="mis:MICPUN_66542"/>
<feature type="non-terminal residue" evidence="12">
    <location>
        <position position="1"/>
    </location>
</feature>
<evidence type="ECO:0000256" key="5">
    <source>
        <dbReference type="ARBA" id="ARBA00022741"/>
    </source>
</evidence>
<dbReference type="PROSITE" id="PS50893">
    <property type="entry name" value="ABC_TRANSPORTER_2"/>
    <property type="match status" value="2"/>
</dbReference>
<protein>
    <submittedName>
        <fullName evidence="12">ATP-binding cassette superfamily</fullName>
    </submittedName>
</protein>
<sequence>RNVDIALNAGQRVAVVGPNGSGKSTLLQVLAGKDAGREDGELWVRKGINTAFLEQEPPFDEELNVLEAVYTRDTPLFRLLRRYDGMMAKVAAGEEVSENAMANILEEMDSNNAWDTENKAHMALEMLGCEEFMNRKMGELSGGQRKRVALAAALIEEPDLLVLDEPTNHLSVEGVEWLENRVNEMTNTAVLLVSHDRAFIDNVCPDILELDGVGGSHRHRGGYAAYLEGRAARWAAEEQARAAARNTLRKEQEWMRRQPKARATKEKARIERFYNLTERAADKGSKTKMVDLVESRQLRMGDIIVEFDMATLAFGDKKILDDFTYSFVKGDKIGLVGPNGAGKTTFLRTIMGEIALDSGWCNIGETIEFGYYSQMPEFRDPTQTVVDFVKEVESDAKGYVGSYGGEGGKMSAYKLLERFNFGGPKQMTRIGDLSGGEQRRLQLLSVLAKCPNFLILDEPTNDLDLDTIEALEEMLEDFDGCVIVVSHDRQFVNNLVDHIFVFEGDGIINDWSGDYTALREFLRRLEEERES</sequence>
<dbReference type="GO" id="GO:0006417">
    <property type="term" value="P:regulation of translation"/>
    <property type="evidence" value="ECO:0007669"/>
    <property type="project" value="UniProtKB-KW"/>
</dbReference>
<dbReference type="GeneID" id="8241704"/>
<keyword evidence="8" id="KW-0810">Translation regulation</keyword>
<name>C1E1N1_MICCC</name>
<dbReference type="PANTHER" id="PTHR42855">
    <property type="entry name" value="ABC TRANSPORTER ATP-BINDING SUBUNIT"/>
    <property type="match status" value="1"/>
</dbReference>
<evidence type="ECO:0000256" key="8">
    <source>
        <dbReference type="ARBA" id="ARBA00022845"/>
    </source>
</evidence>
<organism evidence="12 13">
    <name type="scientific">Micromonas commoda (strain RCC299 / NOUM17 / CCMP2709)</name>
    <name type="common">Picoplanktonic green alga</name>
    <dbReference type="NCBI Taxonomy" id="296587"/>
    <lineage>
        <taxon>Eukaryota</taxon>
        <taxon>Viridiplantae</taxon>
        <taxon>Chlorophyta</taxon>
        <taxon>Mamiellophyceae</taxon>
        <taxon>Mamiellales</taxon>
        <taxon>Mamiellaceae</taxon>
        <taxon>Micromonas</taxon>
    </lineage>
</organism>
<evidence type="ECO:0000256" key="9">
    <source>
        <dbReference type="ARBA" id="ARBA00022884"/>
    </source>
</evidence>
<dbReference type="AlphaFoldDB" id="C1E1N1"/>
<dbReference type="eggNOG" id="KOG0062">
    <property type="taxonomic scope" value="Eukaryota"/>
</dbReference>
<keyword evidence="2" id="KW-0820">tRNA-binding</keyword>
<keyword evidence="5" id="KW-0547">Nucleotide-binding</keyword>
<dbReference type="GO" id="GO:0000049">
    <property type="term" value="F:tRNA binding"/>
    <property type="evidence" value="ECO:0007669"/>
    <property type="project" value="UniProtKB-KW"/>
</dbReference>
<gene>
    <name evidence="12" type="ORF">MICPUN_66542</name>
</gene>
<feature type="non-terminal residue" evidence="12">
    <location>
        <position position="531"/>
    </location>
</feature>
<dbReference type="InterPro" id="IPR027417">
    <property type="entry name" value="P-loop_NTPase"/>
</dbReference>
<keyword evidence="4" id="KW-0677">Repeat</keyword>
<feature type="domain" description="ABC transporter" evidence="11">
    <location>
        <begin position="298"/>
        <end position="529"/>
    </location>
</feature>
<reference evidence="12 13" key="1">
    <citation type="journal article" date="2009" name="Science">
        <title>Green evolution and dynamic adaptations revealed by genomes of the marine picoeukaryotes Micromonas.</title>
        <authorList>
            <person name="Worden A.Z."/>
            <person name="Lee J.H."/>
            <person name="Mock T."/>
            <person name="Rouze P."/>
            <person name="Simmons M.P."/>
            <person name="Aerts A.L."/>
            <person name="Allen A.E."/>
            <person name="Cuvelier M.L."/>
            <person name="Derelle E."/>
            <person name="Everett M.V."/>
            <person name="Foulon E."/>
            <person name="Grimwood J."/>
            <person name="Gundlach H."/>
            <person name="Henrissat B."/>
            <person name="Napoli C."/>
            <person name="McDonald S.M."/>
            <person name="Parker M.S."/>
            <person name="Rombauts S."/>
            <person name="Salamov A."/>
            <person name="Von Dassow P."/>
            <person name="Badger J.H."/>
            <person name="Coutinho P.M."/>
            <person name="Demir E."/>
            <person name="Dubchak I."/>
            <person name="Gentemann C."/>
            <person name="Eikrem W."/>
            <person name="Gready J.E."/>
            <person name="John U."/>
            <person name="Lanier W."/>
            <person name="Lindquist E.A."/>
            <person name="Lucas S."/>
            <person name="Mayer K.F."/>
            <person name="Moreau H."/>
            <person name="Not F."/>
            <person name="Otillar R."/>
            <person name="Panaud O."/>
            <person name="Pangilinan J."/>
            <person name="Paulsen I."/>
            <person name="Piegu B."/>
            <person name="Poliakov A."/>
            <person name="Robbens S."/>
            <person name="Schmutz J."/>
            <person name="Toulza E."/>
            <person name="Wyss T."/>
            <person name="Zelensky A."/>
            <person name="Zhou K."/>
            <person name="Armbrust E.V."/>
            <person name="Bhattacharya D."/>
            <person name="Goodenough U.W."/>
            <person name="Van de Peer Y."/>
            <person name="Grigoriev I.V."/>
        </authorList>
    </citation>
    <scope>NUCLEOTIDE SEQUENCE [LARGE SCALE GENOMIC DNA]</scope>
    <source>
        <strain evidence="13">RCC299 / NOUM17</strain>
    </source>
</reference>
<proteinExistence type="predicted"/>
<dbReference type="InterPro" id="IPR032781">
    <property type="entry name" value="ABC_tran_Xtn"/>
</dbReference>
<keyword evidence="13" id="KW-1185">Reference proteome</keyword>
<dbReference type="CDD" id="cd03221">
    <property type="entry name" value="ABCF_EF-3"/>
    <property type="match status" value="2"/>
</dbReference>
<dbReference type="FunFam" id="3.40.50.300:FF:000011">
    <property type="entry name" value="Putative ABC transporter ATP-binding component"/>
    <property type="match status" value="1"/>
</dbReference>
<keyword evidence="1" id="KW-0963">Cytoplasm</keyword>
<keyword evidence="3" id="KW-0699">rRNA-binding</keyword>